<accession>A0A8C6J7G9</accession>
<dbReference type="AlphaFoldDB" id="A0A8C6J7G9"/>
<organism evidence="1 2">
    <name type="scientific">Melopsittacus undulatus</name>
    <name type="common">Budgerigar</name>
    <name type="synonym">Psittacus undulatus</name>
    <dbReference type="NCBI Taxonomy" id="13146"/>
    <lineage>
        <taxon>Eukaryota</taxon>
        <taxon>Metazoa</taxon>
        <taxon>Chordata</taxon>
        <taxon>Craniata</taxon>
        <taxon>Vertebrata</taxon>
        <taxon>Euteleostomi</taxon>
        <taxon>Archelosauria</taxon>
        <taxon>Archosauria</taxon>
        <taxon>Dinosauria</taxon>
        <taxon>Saurischia</taxon>
        <taxon>Theropoda</taxon>
        <taxon>Coelurosauria</taxon>
        <taxon>Aves</taxon>
        <taxon>Neognathae</taxon>
        <taxon>Neoaves</taxon>
        <taxon>Telluraves</taxon>
        <taxon>Australaves</taxon>
        <taxon>Psittaciformes</taxon>
        <taxon>Psittaculidae</taxon>
        <taxon>Melopsittacus</taxon>
    </lineage>
</organism>
<evidence type="ECO:0000313" key="1">
    <source>
        <dbReference type="Ensembl" id="ENSMUNP00000009260.2"/>
    </source>
</evidence>
<dbReference type="Ensembl" id="ENSMUNT00000010710.2">
    <property type="protein sequence ID" value="ENSMUNP00000009260.2"/>
    <property type="gene ID" value="ENSMUNG00000007319.2"/>
</dbReference>
<accession>A0A8V5GYN6</accession>
<reference evidence="1" key="3">
    <citation type="submission" date="2025-09" db="UniProtKB">
        <authorList>
            <consortium name="Ensembl"/>
        </authorList>
    </citation>
    <scope>IDENTIFICATION</scope>
</reference>
<protein>
    <submittedName>
        <fullName evidence="1">Uncharacterized protein</fullName>
    </submittedName>
</protein>
<reference evidence="1" key="1">
    <citation type="submission" date="2020-03" db="EMBL/GenBank/DDBJ databases">
        <title>Melopsittacus undulatus (budgerigar) genome, bMelUnd1, maternal haplotype with Z.</title>
        <authorList>
            <person name="Gedman G."/>
            <person name="Mountcastle J."/>
            <person name="Haase B."/>
            <person name="Formenti G."/>
            <person name="Wright T."/>
            <person name="Apodaca J."/>
            <person name="Pelan S."/>
            <person name="Chow W."/>
            <person name="Rhie A."/>
            <person name="Howe K."/>
            <person name="Fedrigo O."/>
            <person name="Jarvis E.D."/>
        </authorList>
    </citation>
    <scope>NUCLEOTIDE SEQUENCE [LARGE SCALE GENOMIC DNA]</scope>
</reference>
<evidence type="ECO:0000313" key="2">
    <source>
        <dbReference type="Proteomes" id="UP000694405"/>
    </source>
</evidence>
<sequence length="135" mass="14656">MVPITATWGLWHTHRAPSTHVVLPEAALPVAVGLDHHLRRLGLADGHQPRLHGREPLHRACRPTERAPPVGPRPVPAVPVLTCGLRAAACCTRSITARRAGPSPSPAAMDPSWSLHPGEESTYRALWLLRLILTI</sequence>
<dbReference type="Proteomes" id="UP000694405">
    <property type="component" value="Chromosome 18"/>
</dbReference>
<reference evidence="1" key="2">
    <citation type="submission" date="2025-08" db="UniProtKB">
        <authorList>
            <consortium name="Ensembl"/>
        </authorList>
    </citation>
    <scope>IDENTIFICATION</scope>
</reference>
<proteinExistence type="predicted"/>
<keyword evidence="2" id="KW-1185">Reference proteome</keyword>
<name>A0A8C6J7G9_MELUD</name>